<dbReference type="InterPro" id="IPR039567">
    <property type="entry name" value="Gly-zipper"/>
</dbReference>
<evidence type="ECO:0000256" key="2">
    <source>
        <dbReference type="ARBA" id="ARBA00023136"/>
    </source>
</evidence>
<dbReference type="PROSITE" id="PS51257">
    <property type="entry name" value="PROKAR_LIPOPROTEIN"/>
    <property type="match status" value="1"/>
</dbReference>
<dbReference type="Proteomes" id="UP000190848">
    <property type="component" value="Chromosome"/>
</dbReference>
<evidence type="ECO:0000256" key="5">
    <source>
        <dbReference type="SAM" id="SignalP"/>
    </source>
</evidence>
<dbReference type="Pfam" id="PF00691">
    <property type="entry name" value="OmpA"/>
    <property type="match status" value="1"/>
</dbReference>
<dbReference type="Gene3D" id="3.30.1330.60">
    <property type="entry name" value="OmpA-like domain"/>
    <property type="match status" value="1"/>
</dbReference>
<dbReference type="EMBL" id="CP016374">
    <property type="protein sequence ID" value="AQX02656.1"/>
    <property type="molecule type" value="Genomic_DNA"/>
</dbReference>
<keyword evidence="2 4" id="KW-0472">Membrane</keyword>
<dbReference type="CDD" id="cd07185">
    <property type="entry name" value="OmpA_C-like"/>
    <property type="match status" value="1"/>
</dbReference>
<reference evidence="7 8" key="1">
    <citation type="submission" date="2016-07" db="EMBL/GenBank/DDBJ databases">
        <title>Revisiting the taxonomy of the Elizabethkingia Genus using Whole-Genome Sequencing, Optical Mapping, and MALDI-TOF, along with proposal of three novel Elizabethkingia species: Elizabethkingia bruuniana sp. nov., Elizabethkingia ursingii sp. nov., and Elizabethkingia occulta sp. nov.</title>
        <authorList>
            <person name="Nicholson A.C."/>
        </authorList>
    </citation>
    <scope>NUCLEOTIDE SEQUENCE [LARGE SCALE GENOMIC DNA]</scope>
    <source>
        <strain evidence="7 8">F3201</strain>
    </source>
</reference>
<keyword evidence="3" id="KW-0998">Cell outer membrane</keyword>
<gene>
    <name evidence="7" type="ORF">BBD32_14915</name>
</gene>
<name>A0AAU8VIA9_9FLAO</name>
<dbReference type="AlphaFoldDB" id="A0AAU8VIA9"/>
<comment type="subcellular location">
    <subcellularLocation>
        <location evidence="1">Cell outer membrane</location>
    </subcellularLocation>
</comment>
<evidence type="ECO:0000256" key="4">
    <source>
        <dbReference type="PROSITE-ProRule" id="PRU00473"/>
    </source>
</evidence>
<accession>A0AAU8VIA9</accession>
<dbReference type="RefSeq" id="WP_078396477.1">
    <property type="nucleotide sequence ID" value="NZ_CP016374.1"/>
</dbReference>
<keyword evidence="5" id="KW-0732">Signal</keyword>
<dbReference type="PROSITE" id="PS51123">
    <property type="entry name" value="OMPA_2"/>
    <property type="match status" value="1"/>
</dbReference>
<feature type="domain" description="OmpA-like" evidence="6">
    <location>
        <begin position="103"/>
        <end position="220"/>
    </location>
</feature>
<protein>
    <recommendedName>
        <fullName evidence="6">OmpA-like domain-containing protein</fullName>
    </recommendedName>
</protein>
<evidence type="ECO:0000313" key="8">
    <source>
        <dbReference type="Proteomes" id="UP000190848"/>
    </source>
</evidence>
<dbReference type="InterPro" id="IPR050330">
    <property type="entry name" value="Bact_OuterMem_StrucFunc"/>
</dbReference>
<proteinExistence type="predicted"/>
<dbReference type="InterPro" id="IPR036737">
    <property type="entry name" value="OmpA-like_sf"/>
</dbReference>
<dbReference type="InterPro" id="IPR006664">
    <property type="entry name" value="OMP_bac"/>
</dbReference>
<sequence>MKYLNKSSVAALFLSGSLLLTSCEAVQNANNTQKGAAIGTAGGAVLGGILGNNIGRGGNGAIGAVLGGILGGVAGGVIGNKMDKQAKEINQALPGAEVERVGEGIKVILNENTVNFNFDSATLTPTAKANLDKLIPVFKNNLDTNINVYGHTDAKGTDSYNIGLSERRANSVISYFVANGLSRGRFVAKGMGKAEPIATNDTEAGRAQNRRVEFAITANEKMIQDAKQGK</sequence>
<evidence type="ECO:0000259" key="6">
    <source>
        <dbReference type="PROSITE" id="PS51123"/>
    </source>
</evidence>
<dbReference type="PANTHER" id="PTHR30329:SF21">
    <property type="entry name" value="LIPOPROTEIN YIAD-RELATED"/>
    <property type="match status" value="1"/>
</dbReference>
<dbReference type="PRINTS" id="PR01021">
    <property type="entry name" value="OMPADOMAIN"/>
</dbReference>
<feature type="signal peptide" evidence="5">
    <location>
        <begin position="1"/>
        <end position="25"/>
    </location>
</feature>
<dbReference type="Pfam" id="PF13488">
    <property type="entry name" value="Gly-zipper_Omp"/>
    <property type="match status" value="1"/>
</dbReference>
<evidence type="ECO:0000256" key="1">
    <source>
        <dbReference type="ARBA" id="ARBA00004442"/>
    </source>
</evidence>
<dbReference type="SUPFAM" id="SSF103088">
    <property type="entry name" value="OmpA-like"/>
    <property type="match status" value="1"/>
</dbReference>
<evidence type="ECO:0000256" key="3">
    <source>
        <dbReference type="ARBA" id="ARBA00023237"/>
    </source>
</evidence>
<feature type="chain" id="PRO_5043964391" description="OmpA-like domain-containing protein" evidence="5">
    <location>
        <begin position="26"/>
        <end position="230"/>
    </location>
</feature>
<dbReference type="PANTHER" id="PTHR30329">
    <property type="entry name" value="STATOR ELEMENT OF FLAGELLAR MOTOR COMPLEX"/>
    <property type="match status" value="1"/>
</dbReference>
<dbReference type="GO" id="GO:0009279">
    <property type="term" value="C:cell outer membrane"/>
    <property type="evidence" value="ECO:0007669"/>
    <property type="project" value="UniProtKB-SubCell"/>
</dbReference>
<dbReference type="InterPro" id="IPR006665">
    <property type="entry name" value="OmpA-like"/>
</dbReference>
<evidence type="ECO:0000313" key="7">
    <source>
        <dbReference type="EMBL" id="AQX02656.1"/>
    </source>
</evidence>
<organism evidence="7 8">
    <name type="scientific">Elizabethkingia anophelis</name>
    <dbReference type="NCBI Taxonomy" id="1117645"/>
    <lineage>
        <taxon>Bacteria</taxon>
        <taxon>Pseudomonadati</taxon>
        <taxon>Bacteroidota</taxon>
        <taxon>Flavobacteriia</taxon>
        <taxon>Flavobacteriales</taxon>
        <taxon>Weeksellaceae</taxon>
        <taxon>Elizabethkingia</taxon>
    </lineage>
</organism>